<comment type="caution">
    <text evidence="1">The sequence shown here is derived from an EMBL/GenBank/DDBJ whole genome shotgun (WGS) entry which is preliminary data.</text>
</comment>
<accession>A0A0F9TE30</accession>
<organism evidence="1">
    <name type="scientific">marine sediment metagenome</name>
    <dbReference type="NCBI Taxonomy" id="412755"/>
    <lineage>
        <taxon>unclassified sequences</taxon>
        <taxon>metagenomes</taxon>
        <taxon>ecological metagenomes</taxon>
    </lineage>
</organism>
<protein>
    <submittedName>
        <fullName evidence="1">Uncharacterized protein</fullName>
    </submittedName>
</protein>
<sequence>MSATRLCLARVATSGFKSQHPWVVGRAWREAPCRKRDSG</sequence>
<dbReference type="EMBL" id="LAZR01001745">
    <property type="protein sequence ID" value="KKN39753.1"/>
    <property type="molecule type" value="Genomic_DNA"/>
</dbReference>
<dbReference type="AlphaFoldDB" id="A0A0F9TE30"/>
<gene>
    <name evidence="1" type="ORF">LCGC14_0740320</name>
</gene>
<proteinExistence type="predicted"/>
<reference evidence="1" key="1">
    <citation type="journal article" date="2015" name="Nature">
        <title>Complex archaea that bridge the gap between prokaryotes and eukaryotes.</title>
        <authorList>
            <person name="Spang A."/>
            <person name="Saw J.H."/>
            <person name="Jorgensen S.L."/>
            <person name="Zaremba-Niedzwiedzka K."/>
            <person name="Martijn J."/>
            <person name="Lind A.E."/>
            <person name="van Eijk R."/>
            <person name="Schleper C."/>
            <person name="Guy L."/>
            <person name="Ettema T.J."/>
        </authorList>
    </citation>
    <scope>NUCLEOTIDE SEQUENCE</scope>
</reference>
<evidence type="ECO:0000313" key="1">
    <source>
        <dbReference type="EMBL" id="KKN39753.1"/>
    </source>
</evidence>
<name>A0A0F9TE30_9ZZZZ</name>